<feature type="active site" evidence="1">
    <location>
        <position position="21"/>
    </location>
</feature>
<evidence type="ECO:0000256" key="3">
    <source>
        <dbReference type="RuleBase" id="RU004168"/>
    </source>
</evidence>
<dbReference type="PROSITE" id="PS51160">
    <property type="entry name" value="ACYLPHOSPHATASE_3"/>
    <property type="match status" value="1"/>
</dbReference>
<keyword evidence="1 2" id="KW-0378">Hydrolase</keyword>
<dbReference type="EC" id="3.6.1.7" evidence="1 2"/>
<dbReference type="EMBL" id="QMWP01000036">
    <property type="protein sequence ID" value="RLG70729.1"/>
    <property type="molecule type" value="Genomic_DNA"/>
</dbReference>
<evidence type="ECO:0000256" key="2">
    <source>
        <dbReference type="RuleBase" id="RU000553"/>
    </source>
</evidence>
<dbReference type="Pfam" id="PF00708">
    <property type="entry name" value="Acylphosphatase"/>
    <property type="match status" value="1"/>
</dbReference>
<comment type="catalytic activity">
    <reaction evidence="1 2">
        <text>an acyl phosphate + H2O = a carboxylate + phosphate + H(+)</text>
        <dbReference type="Rhea" id="RHEA:14965"/>
        <dbReference type="ChEBI" id="CHEBI:15377"/>
        <dbReference type="ChEBI" id="CHEBI:15378"/>
        <dbReference type="ChEBI" id="CHEBI:29067"/>
        <dbReference type="ChEBI" id="CHEBI:43474"/>
        <dbReference type="ChEBI" id="CHEBI:59918"/>
        <dbReference type="EC" id="3.6.1.7"/>
    </reaction>
</comment>
<reference evidence="5 6" key="1">
    <citation type="submission" date="2018-06" db="EMBL/GenBank/DDBJ databases">
        <title>Extensive metabolic versatility and redundancy in microbially diverse, dynamic hydrothermal sediments.</title>
        <authorList>
            <person name="Dombrowski N."/>
            <person name="Teske A."/>
            <person name="Baker B.J."/>
        </authorList>
    </citation>
    <scope>NUCLEOTIDE SEQUENCE [LARGE SCALE GENOMIC DNA]</scope>
    <source>
        <strain evidence="5">B51_G17</strain>
    </source>
</reference>
<protein>
    <recommendedName>
        <fullName evidence="1 2">Acylphosphatase</fullName>
        <ecNumber evidence="1 2">3.6.1.7</ecNumber>
    </recommendedName>
</protein>
<comment type="caution">
    <text evidence="5">The sequence shown here is derived from an EMBL/GenBank/DDBJ whole genome shotgun (WGS) entry which is preliminary data.</text>
</comment>
<dbReference type="AlphaFoldDB" id="A0A497JKM2"/>
<dbReference type="InterPro" id="IPR036046">
    <property type="entry name" value="Acylphosphatase-like_dom_sf"/>
</dbReference>
<dbReference type="Proteomes" id="UP000278031">
    <property type="component" value="Unassembled WGS sequence"/>
</dbReference>
<evidence type="ECO:0000313" key="6">
    <source>
        <dbReference type="Proteomes" id="UP000278031"/>
    </source>
</evidence>
<dbReference type="PANTHER" id="PTHR47268:SF4">
    <property type="entry name" value="ACYLPHOSPHATASE"/>
    <property type="match status" value="1"/>
</dbReference>
<proteinExistence type="inferred from homology"/>
<dbReference type="Gene3D" id="3.30.70.100">
    <property type="match status" value="1"/>
</dbReference>
<dbReference type="GO" id="GO:0003998">
    <property type="term" value="F:acylphosphatase activity"/>
    <property type="evidence" value="ECO:0007669"/>
    <property type="project" value="UniProtKB-EC"/>
</dbReference>
<name>A0A497JKM2_9ARCH</name>
<sequence length="94" mass="10815">MSKMKRVRIIVSGLVQGVFFRAHTEEWATQLGLKGFVRNLPNGDVEIIAEGEEGKLKELLERVKVGPPAAVVKDVKIEWQKAKNEFKDFRIRYF</sequence>
<dbReference type="PROSITE" id="PS00150">
    <property type="entry name" value="ACYLPHOSPHATASE_1"/>
    <property type="match status" value="1"/>
</dbReference>
<evidence type="ECO:0000259" key="4">
    <source>
        <dbReference type="PROSITE" id="PS51160"/>
    </source>
</evidence>
<gene>
    <name evidence="5" type="ORF">DRO04_01285</name>
</gene>
<comment type="similarity">
    <text evidence="3">Belongs to the acylphosphatase family.</text>
</comment>
<dbReference type="InterPro" id="IPR001792">
    <property type="entry name" value="Acylphosphatase-like_dom"/>
</dbReference>
<evidence type="ECO:0000256" key="1">
    <source>
        <dbReference type="PROSITE-ProRule" id="PRU00520"/>
    </source>
</evidence>
<accession>A0A497JKM2</accession>
<dbReference type="InterPro" id="IPR017968">
    <property type="entry name" value="Acylphosphatase_CS"/>
</dbReference>
<dbReference type="PANTHER" id="PTHR47268">
    <property type="entry name" value="ACYLPHOSPHATASE"/>
    <property type="match status" value="1"/>
</dbReference>
<dbReference type="PROSITE" id="PS00151">
    <property type="entry name" value="ACYLPHOSPHATASE_2"/>
    <property type="match status" value="1"/>
</dbReference>
<dbReference type="SUPFAM" id="SSF54975">
    <property type="entry name" value="Acylphosphatase/BLUF domain-like"/>
    <property type="match status" value="1"/>
</dbReference>
<feature type="domain" description="Acylphosphatase-like" evidence="4">
    <location>
        <begin position="6"/>
        <end position="93"/>
    </location>
</feature>
<organism evidence="5 6">
    <name type="scientific">Candidatus Iainarchaeum sp</name>
    <dbReference type="NCBI Taxonomy" id="3101447"/>
    <lineage>
        <taxon>Archaea</taxon>
        <taxon>Candidatus Iainarchaeota</taxon>
        <taxon>Candidatus Iainarchaeia</taxon>
        <taxon>Candidatus Iainarchaeales</taxon>
        <taxon>Candidatus Iainarchaeaceae</taxon>
        <taxon>Candidatus Iainarchaeum</taxon>
    </lineage>
</organism>
<evidence type="ECO:0000313" key="5">
    <source>
        <dbReference type="EMBL" id="RLG70729.1"/>
    </source>
</evidence>
<feature type="active site" evidence="1">
    <location>
        <position position="39"/>
    </location>
</feature>
<dbReference type="InterPro" id="IPR020456">
    <property type="entry name" value="Acylphosphatase"/>
</dbReference>